<name>A0ABQ2LTQ3_9MICC</name>
<reference evidence="9" key="1">
    <citation type="journal article" date="2019" name="Int. J. Syst. Evol. Microbiol.">
        <title>The Global Catalogue of Microorganisms (GCM) 10K type strain sequencing project: providing services to taxonomists for standard genome sequencing and annotation.</title>
        <authorList>
            <consortium name="The Broad Institute Genomics Platform"/>
            <consortium name="The Broad Institute Genome Sequencing Center for Infectious Disease"/>
            <person name="Wu L."/>
            <person name="Ma J."/>
        </authorList>
    </citation>
    <scope>NUCLEOTIDE SEQUENCE [LARGE SCALE GENOMIC DNA]</scope>
    <source>
        <strain evidence="9">CGMCC 1.7064</strain>
    </source>
</reference>
<evidence type="ECO:0000256" key="1">
    <source>
        <dbReference type="ARBA" id="ARBA00022490"/>
    </source>
</evidence>
<dbReference type="InterPro" id="IPR029063">
    <property type="entry name" value="SAM-dependent_MTases_sf"/>
</dbReference>
<dbReference type="Proteomes" id="UP000642509">
    <property type="component" value="Unassembled WGS sequence"/>
</dbReference>
<dbReference type="Gene3D" id="3.40.50.150">
    <property type="entry name" value="Vaccinia Virus protein VP39"/>
    <property type="match status" value="1"/>
</dbReference>
<dbReference type="InterPro" id="IPR003682">
    <property type="entry name" value="rRNA_ssu_MeTfrase_G"/>
</dbReference>
<keyword evidence="1 6" id="KW-0963">Cytoplasm</keyword>
<evidence type="ECO:0000256" key="2">
    <source>
        <dbReference type="ARBA" id="ARBA00022552"/>
    </source>
</evidence>
<evidence type="ECO:0000256" key="6">
    <source>
        <dbReference type="HAMAP-Rule" id="MF_00074"/>
    </source>
</evidence>
<dbReference type="EC" id="2.1.1.-" evidence="6"/>
<feature type="binding site" evidence="6">
    <location>
        <position position="102"/>
    </location>
    <ligand>
        <name>S-adenosyl-L-methionine</name>
        <dbReference type="ChEBI" id="CHEBI:59789"/>
    </ligand>
</feature>
<comment type="caution">
    <text evidence="8">The sequence shown here is derived from an EMBL/GenBank/DDBJ whole genome shotgun (WGS) entry which is preliminary data.</text>
</comment>
<sequence>MSDQSRPENDQTAPRPTREAEKPSIEAQDPPELAGDLLTAAEELFGDRTDLAVRFVEHLSSTGIEWGLLGPREVPRLWERHVLNCAVVGDLLPEGALAADVGSGAGLPGLALALARPDCQFILIEPLERRVAWLDMVVDDLELNNVDVVRARSEQVVGNVVVDIVTARAVSALKTLIPLTLPLLQGSGELLAIKGRSAADEVKSAAKVLKKHKGSAPVIEIVGEDLLAEPTTVVRVRVGSSR</sequence>
<keyword evidence="3 6" id="KW-0489">Methyltransferase</keyword>
<feature type="binding site" evidence="6">
    <location>
        <begin position="153"/>
        <end position="154"/>
    </location>
    <ligand>
        <name>S-adenosyl-L-methionine</name>
        <dbReference type="ChEBI" id="CHEBI:59789"/>
    </ligand>
</feature>
<dbReference type="PANTHER" id="PTHR31760:SF0">
    <property type="entry name" value="S-ADENOSYL-L-METHIONINE-DEPENDENT METHYLTRANSFERASES SUPERFAMILY PROTEIN"/>
    <property type="match status" value="1"/>
</dbReference>
<protein>
    <recommendedName>
        <fullName evidence="6">Ribosomal RNA small subunit methyltransferase G</fullName>
        <ecNumber evidence="6">2.1.1.-</ecNumber>
    </recommendedName>
    <alternativeName>
        <fullName evidence="6">16S rRNA 7-methylguanosine methyltransferase</fullName>
        <shortName evidence="6">16S rRNA m7G methyltransferase</shortName>
    </alternativeName>
</protein>
<comment type="function">
    <text evidence="6">Specifically methylates the N7 position of a guanine in 16S rRNA.</text>
</comment>
<feature type="binding site" evidence="6">
    <location>
        <position position="168"/>
    </location>
    <ligand>
        <name>S-adenosyl-L-methionine</name>
        <dbReference type="ChEBI" id="CHEBI:59789"/>
    </ligand>
</feature>
<dbReference type="HAMAP" id="MF_00074">
    <property type="entry name" value="16SrRNA_methyltr_G"/>
    <property type="match status" value="1"/>
</dbReference>
<dbReference type="SUPFAM" id="SSF53335">
    <property type="entry name" value="S-adenosyl-L-methionine-dependent methyltransferases"/>
    <property type="match status" value="1"/>
</dbReference>
<organism evidence="8 9">
    <name type="scientific">Citricoccus zhacaiensis</name>
    <dbReference type="NCBI Taxonomy" id="489142"/>
    <lineage>
        <taxon>Bacteria</taxon>
        <taxon>Bacillati</taxon>
        <taxon>Actinomycetota</taxon>
        <taxon>Actinomycetes</taxon>
        <taxon>Micrococcales</taxon>
        <taxon>Micrococcaceae</taxon>
        <taxon>Citricoccus</taxon>
    </lineage>
</organism>
<keyword evidence="2 6" id="KW-0698">rRNA processing</keyword>
<keyword evidence="4 6" id="KW-0808">Transferase</keyword>
<evidence type="ECO:0000313" key="9">
    <source>
        <dbReference type="Proteomes" id="UP000642509"/>
    </source>
</evidence>
<evidence type="ECO:0000256" key="3">
    <source>
        <dbReference type="ARBA" id="ARBA00022603"/>
    </source>
</evidence>
<dbReference type="EMBL" id="BMLQ01000002">
    <property type="protein sequence ID" value="GGO42945.1"/>
    <property type="molecule type" value="Genomic_DNA"/>
</dbReference>
<keyword evidence="5 6" id="KW-0949">S-adenosyl-L-methionine</keyword>
<dbReference type="GO" id="GO:0032259">
    <property type="term" value="P:methylation"/>
    <property type="evidence" value="ECO:0007669"/>
    <property type="project" value="UniProtKB-KW"/>
</dbReference>
<comment type="subcellular location">
    <subcellularLocation>
        <location evidence="6">Cytoplasm</location>
    </subcellularLocation>
</comment>
<evidence type="ECO:0000256" key="5">
    <source>
        <dbReference type="ARBA" id="ARBA00022691"/>
    </source>
</evidence>
<dbReference type="RefSeq" id="WP_373286685.1">
    <property type="nucleotide sequence ID" value="NZ_BAAAOU010000001.1"/>
</dbReference>
<evidence type="ECO:0000313" key="8">
    <source>
        <dbReference type="EMBL" id="GGO42945.1"/>
    </source>
</evidence>
<proteinExistence type="inferred from homology"/>
<gene>
    <name evidence="6 8" type="primary">rsmG</name>
    <name evidence="8" type="ORF">GCM10010977_10000</name>
</gene>
<feature type="region of interest" description="Disordered" evidence="7">
    <location>
        <begin position="1"/>
        <end position="31"/>
    </location>
</feature>
<dbReference type="NCBIfam" id="TIGR00138">
    <property type="entry name" value="rsmG_gidB"/>
    <property type="match status" value="1"/>
</dbReference>
<dbReference type="GO" id="GO:0008168">
    <property type="term" value="F:methyltransferase activity"/>
    <property type="evidence" value="ECO:0007669"/>
    <property type="project" value="UniProtKB-KW"/>
</dbReference>
<dbReference type="PANTHER" id="PTHR31760">
    <property type="entry name" value="S-ADENOSYL-L-METHIONINE-DEPENDENT METHYLTRANSFERASES SUPERFAMILY PROTEIN"/>
    <property type="match status" value="1"/>
</dbReference>
<keyword evidence="9" id="KW-1185">Reference proteome</keyword>
<evidence type="ECO:0000256" key="4">
    <source>
        <dbReference type="ARBA" id="ARBA00022679"/>
    </source>
</evidence>
<comment type="similarity">
    <text evidence="6">Belongs to the methyltransferase superfamily. RNA methyltransferase RsmG family.</text>
</comment>
<evidence type="ECO:0000256" key="7">
    <source>
        <dbReference type="SAM" id="MobiDB-lite"/>
    </source>
</evidence>
<feature type="binding site" evidence="6">
    <location>
        <position position="107"/>
    </location>
    <ligand>
        <name>S-adenosyl-L-methionine</name>
        <dbReference type="ChEBI" id="CHEBI:59789"/>
    </ligand>
</feature>
<accession>A0ABQ2LTQ3</accession>
<comment type="caution">
    <text evidence="6">Lacks conserved residue(s) required for the propagation of feature annotation.</text>
</comment>
<dbReference type="Pfam" id="PF02527">
    <property type="entry name" value="GidB"/>
    <property type="match status" value="1"/>
</dbReference>